<feature type="domain" description="Histidine kinase" evidence="5">
    <location>
        <begin position="291"/>
        <end position="466"/>
    </location>
</feature>
<dbReference type="AlphaFoldDB" id="A0A929PYG1"/>
<comment type="caution">
    <text evidence="6">The sequence shown here is derived from an EMBL/GenBank/DDBJ whole genome shotgun (WGS) entry which is preliminary data.</text>
</comment>
<dbReference type="Proteomes" id="UP000622475">
    <property type="component" value="Unassembled WGS sequence"/>
</dbReference>
<evidence type="ECO:0000259" key="4">
    <source>
        <dbReference type="PROSITE" id="PS50042"/>
    </source>
</evidence>
<dbReference type="Pfam" id="PF00027">
    <property type="entry name" value="cNMP_binding"/>
    <property type="match status" value="1"/>
</dbReference>
<dbReference type="GO" id="GO:0000155">
    <property type="term" value="F:phosphorelay sensor kinase activity"/>
    <property type="evidence" value="ECO:0007669"/>
    <property type="project" value="InterPro"/>
</dbReference>
<dbReference type="InterPro" id="IPR003594">
    <property type="entry name" value="HATPase_dom"/>
</dbReference>
<dbReference type="EC" id="2.7.13.3" evidence="2"/>
<sequence length="466" mass="51324">MEKVTVDRLQSIETIKNVPTEQLQWLLDHSEQLQVSAGTRIFGHGEPIAGTYILLEGAIRLCVAQGGEMLEVAVFEPQSITGYLPYSRGTITNGFAEAVVDSTYLLFPFAQAEEMIRTQFELTQALVHIMATRIRDYTAFQQQNEKMMALGKLSAGLAHELNNPAAAVVRSSSSLMQHLKLAPDVFKRVMEMKLSVADVTYVSDKLFAVICKDEKPPLSMMERSSLEDDVLDVLDDYGVENAQEIAENLVDFGFDASDVEDFKNHIQAEAISPVFGWINNNLVTEKIVIDIDEASRRIASLVGAVKNFTHMDQGHGKQYADIHDGIRNTLTMLAHKVKHGNVQIDEQFDTTLPPVNAMIGELNQVWTNLIDNALDAMDANGKGVLQISTGRANECVKVTITDNGPGIPEDVKTRIFDPFFTTKGVGKGTGLGLDVVTRIVKQHKGAIKVNSEPGKTSFIVEFPFNG</sequence>
<dbReference type="PROSITE" id="PS50042">
    <property type="entry name" value="CNMP_BINDING_3"/>
    <property type="match status" value="1"/>
</dbReference>
<keyword evidence="7" id="KW-1185">Reference proteome</keyword>
<organism evidence="6 7">
    <name type="scientific">Mucilaginibacter myungsuensis</name>
    <dbReference type="NCBI Taxonomy" id="649104"/>
    <lineage>
        <taxon>Bacteria</taxon>
        <taxon>Pseudomonadati</taxon>
        <taxon>Bacteroidota</taxon>
        <taxon>Sphingobacteriia</taxon>
        <taxon>Sphingobacteriales</taxon>
        <taxon>Sphingobacteriaceae</taxon>
        <taxon>Mucilaginibacter</taxon>
    </lineage>
</organism>
<dbReference type="InterPro" id="IPR004358">
    <property type="entry name" value="Sig_transdc_His_kin-like_C"/>
</dbReference>
<dbReference type="Gene3D" id="2.60.120.10">
    <property type="entry name" value="Jelly Rolls"/>
    <property type="match status" value="1"/>
</dbReference>
<dbReference type="Gene3D" id="1.10.287.130">
    <property type="match status" value="1"/>
</dbReference>
<dbReference type="InterPro" id="IPR036890">
    <property type="entry name" value="HATPase_C_sf"/>
</dbReference>
<dbReference type="PANTHER" id="PTHR43065:SF48">
    <property type="entry name" value="HISTIDINE KINASE"/>
    <property type="match status" value="1"/>
</dbReference>
<evidence type="ECO:0000313" key="6">
    <source>
        <dbReference type="EMBL" id="MBE9664221.1"/>
    </source>
</evidence>
<dbReference type="RefSeq" id="WP_194113468.1">
    <property type="nucleotide sequence ID" value="NZ_JADFFL010000010.1"/>
</dbReference>
<dbReference type="InterPro" id="IPR003661">
    <property type="entry name" value="HisK_dim/P_dom"/>
</dbReference>
<dbReference type="PANTHER" id="PTHR43065">
    <property type="entry name" value="SENSOR HISTIDINE KINASE"/>
    <property type="match status" value="1"/>
</dbReference>
<dbReference type="InterPro" id="IPR018490">
    <property type="entry name" value="cNMP-bd_dom_sf"/>
</dbReference>
<evidence type="ECO:0000313" key="7">
    <source>
        <dbReference type="Proteomes" id="UP000622475"/>
    </source>
</evidence>
<dbReference type="PRINTS" id="PR00344">
    <property type="entry name" value="BCTRLSENSOR"/>
</dbReference>
<evidence type="ECO:0000256" key="1">
    <source>
        <dbReference type="ARBA" id="ARBA00000085"/>
    </source>
</evidence>
<dbReference type="SUPFAM" id="SSF51206">
    <property type="entry name" value="cAMP-binding domain-like"/>
    <property type="match status" value="1"/>
</dbReference>
<evidence type="ECO:0000256" key="2">
    <source>
        <dbReference type="ARBA" id="ARBA00012438"/>
    </source>
</evidence>
<name>A0A929PYG1_9SPHI</name>
<dbReference type="CDD" id="cd00082">
    <property type="entry name" value="HisKA"/>
    <property type="match status" value="1"/>
</dbReference>
<gene>
    <name evidence="6" type="ORF">IRJ16_20240</name>
</gene>
<dbReference type="InterPro" id="IPR036097">
    <property type="entry name" value="HisK_dim/P_sf"/>
</dbReference>
<feature type="domain" description="Cyclic nucleotide-binding" evidence="4">
    <location>
        <begin position="14"/>
        <end position="84"/>
    </location>
</feature>
<evidence type="ECO:0000256" key="3">
    <source>
        <dbReference type="ARBA" id="ARBA00022553"/>
    </source>
</evidence>
<dbReference type="SMART" id="SM00387">
    <property type="entry name" value="HATPase_c"/>
    <property type="match status" value="1"/>
</dbReference>
<proteinExistence type="predicted"/>
<dbReference type="SUPFAM" id="SSF55874">
    <property type="entry name" value="ATPase domain of HSP90 chaperone/DNA topoisomerase II/histidine kinase"/>
    <property type="match status" value="1"/>
</dbReference>
<dbReference type="InterPro" id="IPR005467">
    <property type="entry name" value="His_kinase_dom"/>
</dbReference>
<dbReference type="PROSITE" id="PS50109">
    <property type="entry name" value="HIS_KIN"/>
    <property type="match status" value="1"/>
</dbReference>
<dbReference type="Gene3D" id="3.30.565.10">
    <property type="entry name" value="Histidine kinase-like ATPase, C-terminal domain"/>
    <property type="match status" value="1"/>
</dbReference>
<reference evidence="6" key="1">
    <citation type="submission" date="2020-10" db="EMBL/GenBank/DDBJ databases">
        <title>Mucilaginibacter mali sp. nov., isolated from rhizosphere soil of apple orchard.</title>
        <authorList>
            <person name="Lee J.-S."/>
            <person name="Kim H.S."/>
            <person name="Kim J.-S."/>
        </authorList>
    </citation>
    <scope>NUCLEOTIDE SEQUENCE</scope>
    <source>
        <strain evidence="6">KCTC 22746</strain>
    </source>
</reference>
<dbReference type="CDD" id="cd00038">
    <property type="entry name" value="CAP_ED"/>
    <property type="match status" value="1"/>
</dbReference>
<comment type="catalytic activity">
    <reaction evidence="1">
        <text>ATP + protein L-histidine = ADP + protein N-phospho-L-histidine.</text>
        <dbReference type="EC" id="2.7.13.3"/>
    </reaction>
</comment>
<dbReference type="InterPro" id="IPR000595">
    <property type="entry name" value="cNMP-bd_dom"/>
</dbReference>
<dbReference type="EMBL" id="JADFFL010000010">
    <property type="protein sequence ID" value="MBE9664221.1"/>
    <property type="molecule type" value="Genomic_DNA"/>
</dbReference>
<dbReference type="Pfam" id="PF02518">
    <property type="entry name" value="HATPase_c"/>
    <property type="match status" value="1"/>
</dbReference>
<evidence type="ECO:0000259" key="5">
    <source>
        <dbReference type="PROSITE" id="PS50109"/>
    </source>
</evidence>
<dbReference type="SUPFAM" id="SSF47384">
    <property type="entry name" value="Homodimeric domain of signal transducing histidine kinase"/>
    <property type="match status" value="1"/>
</dbReference>
<protein>
    <recommendedName>
        <fullName evidence="2">histidine kinase</fullName>
        <ecNumber evidence="2">2.7.13.3</ecNumber>
    </recommendedName>
</protein>
<dbReference type="InterPro" id="IPR014710">
    <property type="entry name" value="RmlC-like_jellyroll"/>
</dbReference>
<keyword evidence="3" id="KW-0597">Phosphoprotein</keyword>
<accession>A0A929PYG1</accession>